<dbReference type="SUPFAM" id="SSF46689">
    <property type="entry name" value="Homeodomain-like"/>
    <property type="match status" value="1"/>
</dbReference>
<dbReference type="RefSeq" id="WP_407048763.1">
    <property type="nucleotide sequence ID" value="NZ_CP158568.1"/>
</dbReference>
<protein>
    <recommendedName>
        <fullName evidence="3">methylated-DNA--[protein]-cysteine S-methyltransferase</fullName>
        <ecNumber evidence="3">2.1.1.63</ecNumber>
    </recommendedName>
</protein>
<dbReference type="CDD" id="cd06445">
    <property type="entry name" value="ATase"/>
    <property type="match status" value="1"/>
</dbReference>
<dbReference type="InterPro" id="IPR009057">
    <property type="entry name" value="Homeodomain-like_sf"/>
</dbReference>
<keyword evidence="5" id="KW-0808">Transferase</keyword>
<reference evidence="13" key="1">
    <citation type="submission" date="2024-06" db="EMBL/GenBank/DDBJ databases">
        <title>Methylostella associata gen. nov., sp. nov., a novel Ancalomicrobiaceae-affiliated facultatively methylotrophic bacteria that feed on methanotrophs of the genus Methylococcus.</title>
        <authorList>
            <person name="Saltykova V."/>
            <person name="Danilova O.V."/>
            <person name="Oshkin I.Y."/>
            <person name="Belova S.E."/>
            <person name="Pimenov N.V."/>
            <person name="Dedysh S.N."/>
        </authorList>
    </citation>
    <scope>NUCLEOTIDE SEQUENCE</scope>
    <source>
        <strain evidence="13">S20</strain>
    </source>
</reference>
<dbReference type="InterPro" id="IPR036631">
    <property type="entry name" value="MGMT_N_sf"/>
</dbReference>
<evidence type="ECO:0000256" key="6">
    <source>
        <dbReference type="ARBA" id="ARBA00022763"/>
    </source>
</evidence>
<dbReference type="PANTHER" id="PTHR10815">
    <property type="entry name" value="METHYLATED-DNA--PROTEIN-CYSTEINE METHYLTRANSFERASE"/>
    <property type="match status" value="1"/>
</dbReference>
<dbReference type="Gene3D" id="3.30.160.70">
    <property type="entry name" value="Methylated DNA-protein cysteine methyltransferase domain"/>
    <property type="match status" value="1"/>
</dbReference>
<organism evidence="13">
    <name type="scientific">Methyloraptor flagellatus</name>
    <dbReference type="NCBI Taxonomy" id="3162530"/>
    <lineage>
        <taxon>Bacteria</taxon>
        <taxon>Pseudomonadati</taxon>
        <taxon>Pseudomonadota</taxon>
        <taxon>Alphaproteobacteria</taxon>
        <taxon>Hyphomicrobiales</taxon>
        <taxon>Ancalomicrobiaceae</taxon>
        <taxon>Methyloraptor</taxon>
    </lineage>
</organism>
<dbReference type="PANTHER" id="PTHR10815:SF13">
    <property type="entry name" value="METHYLATED-DNA--PROTEIN-CYSTEINE METHYLTRANSFERASE"/>
    <property type="match status" value="1"/>
</dbReference>
<comment type="catalytic activity">
    <reaction evidence="10">
        <text>a 6-O-methyl-2'-deoxyguanosine in DNA + L-cysteinyl-[protein] = S-methyl-L-cysteinyl-[protein] + a 2'-deoxyguanosine in DNA</text>
        <dbReference type="Rhea" id="RHEA:24000"/>
        <dbReference type="Rhea" id="RHEA-COMP:10131"/>
        <dbReference type="Rhea" id="RHEA-COMP:10132"/>
        <dbReference type="Rhea" id="RHEA-COMP:11367"/>
        <dbReference type="Rhea" id="RHEA-COMP:11368"/>
        <dbReference type="ChEBI" id="CHEBI:29950"/>
        <dbReference type="ChEBI" id="CHEBI:82612"/>
        <dbReference type="ChEBI" id="CHEBI:85445"/>
        <dbReference type="ChEBI" id="CHEBI:85448"/>
        <dbReference type="EC" id="2.1.1.63"/>
    </reaction>
</comment>
<dbReference type="Pfam" id="PF01035">
    <property type="entry name" value="DNA_binding_1"/>
    <property type="match status" value="1"/>
</dbReference>
<dbReference type="EC" id="2.1.1.63" evidence="3"/>
<evidence type="ECO:0000256" key="4">
    <source>
        <dbReference type="ARBA" id="ARBA00022603"/>
    </source>
</evidence>
<evidence type="ECO:0000256" key="2">
    <source>
        <dbReference type="ARBA" id="ARBA00008711"/>
    </source>
</evidence>
<comment type="catalytic activity">
    <reaction evidence="1">
        <text>a 4-O-methyl-thymidine in DNA + L-cysteinyl-[protein] = a thymidine in DNA + S-methyl-L-cysteinyl-[protein]</text>
        <dbReference type="Rhea" id="RHEA:53428"/>
        <dbReference type="Rhea" id="RHEA-COMP:10131"/>
        <dbReference type="Rhea" id="RHEA-COMP:10132"/>
        <dbReference type="Rhea" id="RHEA-COMP:13555"/>
        <dbReference type="Rhea" id="RHEA-COMP:13556"/>
        <dbReference type="ChEBI" id="CHEBI:29950"/>
        <dbReference type="ChEBI" id="CHEBI:82612"/>
        <dbReference type="ChEBI" id="CHEBI:137386"/>
        <dbReference type="ChEBI" id="CHEBI:137387"/>
        <dbReference type="EC" id="2.1.1.63"/>
    </reaction>
</comment>
<proteinExistence type="inferred from homology"/>
<dbReference type="KEGG" id="mflg:ABS361_16485"/>
<dbReference type="EMBL" id="CP158568">
    <property type="protein sequence ID" value="XBY43663.1"/>
    <property type="molecule type" value="Genomic_DNA"/>
</dbReference>
<sequence length="307" mass="32468">MLETASPLLSLSPSSSSGAEPAAAACDQAADYALVRDAIAFITEDSHRQPSVDDIARAVGLSPVQLNRLFARWAGLTPKQFLQAVTLDAARRLLDQSASVLDTAYEVGLSGPGRLHDLFVTHDAMTPGAYKARGAGLVMRHGFHPSPFGIAVLVTTEHGLAGLAFADPGGEQAALHDLIDRWPAAIHVADQAATAPCAARIFEPGQWSPDRPLNVVMIGTDFEIRVWRTLLGVPFGRATTYSDIAARVGSPKASRAVGAAVGRNPISFVVPCHRVIGRSGDLTGYHWGLTRKRAILGWEAGRVDAAG</sequence>
<evidence type="ECO:0000256" key="1">
    <source>
        <dbReference type="ARBA" id="ARBA00001286"/>
    </source>
</evidence>
<keyword evidence="6" id="KW-0227">DNA damage</keyword>
<dbReference type="NCBIfam" id="TIGR00589">
    <property type="entry name" value="ogt"/>
    <property type="match status" value="1"/>
</dbReference>
<dbReference type="GO" id="GO:0043565">
    <property type="term" value="F:sequence-specific DNA binding"/>
    <property type="evidence" value="ECO:0007669"/>
    <property type="project" value="InterPro"/>
</dbReference>
<evidence type="ECO:0000256" key="9">
    <source>
        <dbReference type="ARBA" id="ARBA00023204"/>
    </source>
</evidence>
<dbReference type="GO" id="GO:0003700">
    <property type="term" value="F:DNA-binding transcription factor activity"/>
    <property type="evidence" value="ECO:0007669"/>
    <property type="project" value="InterPro"/>
</dbReference>
<dbReference type="GO" id="GO:0006281">
    <property type="term" value="P:DNA repair"/>
    <property type="evidence" value="ECO:0007669"/>
    <property type="project" value="UniProtKB-KW"/>
</dbReference>
<dbReference type="InterPro" id="IPR036217">
    <property type="entry name" value="MethylDNA_cys_MeTrfase_DNAb"/>
</dbReference>
<evidence type="ECO:0000256" key="8">
    <source>
        <dbReference type="ARBA" id="ARBA00023163"/>
    </source>
</evidence>
<evidence type="ECO:0000256" key="3">
    <source>
        <dbReference type="ARBA" id="ARBA00011918"/>
    </source>
</evidence>
<keyword evidence="9" id="KW-0234">DNA repair</keyword>
<name>A0AAU7XAG5_9HYPH</name>
<keyword evidence="8" id="KW-0804">Transcription</keyword>
<dbReference type="SUPFAM" id="SSF53155">
    <property type="entry name" value="Methylated DNA-protein cysteine methyltransferase domain"/>
    <property type="match status" value="1"/>
</dbReference>
<dbReference type="GO" id="GO:0032259">
    <property type="term" value="P:methylation"/>
    <property type="evidence" value="ECO:0007669"/>
    <property type="project" value="UniProtKB-KW"/>
</dbReference>
<dbReference type="SMART" id="SM00342">
    <property type="entry name" value="HTH_ARAC"/>
    <property type="match status" value="1"/>
</dbReference>
<evidence type="ECO:0000313" key="13">
    <source>
        <dbReference type="EMBL" id="XBY43663.1"/>
    </source>
</evidence>
<dbReference type="InterPro" id="IPR014048">
    <property type="entry name" value="MethylDNA_cys_MeTrfase_DNA-bd"/>
</dbReference>
<accession>A0AAU7XAG5</accession>
<feature type="domain" description="HTH araC/xylS-type" evidence="12">
    <location>
        <begin position="36"/>
        <end position="133"/>
    </location>
</feature>
<dbReference type="AlphaFoldDB" id="A0AAU7XAG5"/>
<evidence type="ECO:0000256" key="7">
    <source>
        <dbReference type="ARBA" id="ARBA00023015"/>
    </source>
</evidence>
<dbReference type="PROSITE" id="PS00374">
    <property type="entry name" value="MGMT"/>
    <property type="match status" value="1"/>
</dbReference>
<keyword evidence="4" id="KW-0489">Methyltransferase</keyword>
<dbReference type="SUPFAM" id="SSF46767">
    <property type="entry name" value="Methylated DNA-protein cysteine methyltransferase, C-terminal domain"/>
    <property type="match status" value="1"/>
</dbReference>
<dbReference type="GO" id="GO:0003908">
    <property type="term" value="F:methylated-DNA-[protein]-cysteine S-methyltransferase activity"/>
    <property type="evidence" value="ECO:0007669"/>
    <property type="project" value="UniProtKB-EC"/>
</dbReference>
<dbReference type="FunFam" id="1.10.10.10:FF:000214">
    <property type="entry name" value="Methylated-DNA--protein-cysteine methyltransferase"/>
    <property type="match status" value="1"/>
</dbReference>
<dbReference type="InterPro" id="IPR001497">
    <property type="entry name" value="MethylDNA_cys_MeTrfase_AS"/>
</dbReference>
<evidence type="ECO:0000256" key="5">
    <source>
        <dbReference type="ARBA" id="ARBA00022679"/>
    </source>
</evidence>
<dbReference type="Gene3D" id="1.10.10.60">
    <property type="entry name" value="Homeodomain-like"/>
    <property type="match status" value="1"/>
</dbReference>
<evidence type="ECO:0000256" key="10">
    <source>
        <dbReference type="ARBA" id="ARBA00049348"/>
    </source>
</evidence>
<keyword evidence="7" id="KW-0805">Transcription regulation</keyword>
<dbReference type="PROSITE" id="PS01124">
    <property type="entry name" value="HTH_ARAC_FAMILY_2"/>
    <property type="match status" value="1"/>
</dbReference>
<feature type="region of interest" description="Disordered" evidence="11">
    <location>
        <begin position="1"/>
        <end position="22"/>
    </location>
</feature>
<evidence type="ECO:0000259" key="12">
    <source>
        <dbReference type="PROSITE" id="PS01124"/>
    </source>
</evidence>
<dbReference type="Gene3D" id="1.10.10.10">
    <property type="entry name" value="Winged helix-like DNA-binding domain superfamily/Winged helix DNA-binding domain"/>
    <property type="match status" value="1"/>
</dbReference>
<dbReference type="InterPro" id="IPR018060">
    <property type="entry name" value="HTH_AraC"/>
</dbReference>
<comment type="similarity">
    <text evidence="2">Belongs to the MGMT family.</text>
</comment>
<gene>
    <name evidence="13" type="ORF">ABS361_16485</name>
</gene>
<dbReference type="Pfam" id="PF12833">
    <property type="entry name" value="HTH_18"/>
    <property type="match status" value="1"/>
</dbReference>
<dbReference type="InterPro" id="IPR036388">
    <property type="entry name" value="WH-like_DNA-bd_sf"/>
</dbReference>
<evidence type="ECO:0000256" key="11">
    <source>
        <dbReference type="SAM" id="MobiDB-lite"/>
    </source>
</evidence>